<protein>
    <submittedName>
        <fullName evidence="1">CyP450 monooxygenase</fullName>
    </submittedName>
</protein>
<proteinExistence type="predicted"/>
<reference evidence="1" key="2">
    <citation type="journal article" date="2020" name="Nat. Commun.">
        <title>Large-scale genome sequencing of mycorrhizal fungi provides insights into the early evolution of symbiotic traits.</title>
        <authorList>
            <person name="Miyauchi S."/>
            <person name="Kiss E."/>
            <person name="Kuo A."/>
            <person name="Drula E."/>
            <person name="Kohler A."/>
            <person name="Sanchez-Garcia M."/>
            <person name="Morin E."/>
            <person name="Andreopoulos B."/>
            <person name="Barry K.W."/>
            <person name="Bonito G."/>
            <person name="Buee M."/>
            <person name="Carver A."/>
            <person name="Chen C."/>
            <person name="Cichocki N."/>
            <person name="Clum A."/>
            <person name="Culley D."/>
            <person name="Crous P.W."/>
            <person name="Fauchery L."/>
            <person name="Girlanda M."/>
            <person name="Hayes R.D."/>
            <person name="Keri Z."/>
            <person name="LaButti K."/>
            <person name="Lipzen A."/>
            <person name="Lombard V."/>
            <person name="Magnuson J."/>
            <person name="Maillard F."/>
            <person name="Murat C."/>
            <person name="Nolan M."/>
            <person name="Ohm R.A."/>
            <person name="Pangilinan J."/>
            <person name="Pereira M.F."/>
            <person name="Perotto S."/>
            <person name="Peter M."/>
            <person name="Pfister S."/>
            <person name="Riley R."/>
            <person name="Sitrit Y."/>
            <person name="Stielow J.B."/>
            <person name="Szollosi G."/>
            <person name="Zifcakova L."/>
            <person name="Stursova M."/>
            <person name="Spatafora J.W."/>
            <person name="Tedersoo L."/>
            <person name="Vaario L.M."/>
            <person name="Yamada A."/>
            <person name="Yan M."/>
            <person name="Wang P."/>
            <person name="Xu J."/>
            <person name="Bruns T."/>
            <person name="Baldrian P."/>
            <person name="Vilgalys R."/>
            <person name="Dunand C."/>
            <person name="Henrissat B."/>
            <person name="Grigoriev I.V."/>
            <person name="Hibbett D."/>
            <person name="Nagy L.G."/>
            <person name="Martin F.M."/>
        </authorList>
    </citation>
    <scope>NUCLEOTIDE SEQUENCE</scope>
    <source>
        <strain evidence="1">P2</strain>
    </source>
</reference>
<keyword evidence="1" id="KW-0503">Monooxygenase</keyword>
<dbReference type="EMBL" id="MU117964">
    <property type="protein sequence ID" value="KAF9653254.1"/>
    <property type="molecule type" value="Genomic_DNA"/>
</dbReference>
<sequence>MLSISPLGVTLLAVVASLFLVYRRRRNSRWPYPPGPKGYPVIGNVLDVPQGVPLWKAAMSMGEIYNSDVVYLNLLGADQIILNSNEAISDLLDKRSAIYSDRPRFPIIELMDAYSWTLPLVGYGDRWRSSRRLLHEFLSIRATNTYDDQQHYYSRDFLLRIAESPQDLWDHIKFTTGALIMSLTYGFDIKSHEDPFLAAAERALVILEEATVPGTFLVDTFPILKHIPSWLPGAKFKRSARAARNVFKTAVDGPLDYVKDSLKSGSARNASIASTCLDRIHDLSSRGFTEEDIRMITSSMYIAAVDTTLAISQVFFLLMAIHPEIQKKAQREIDQLLGGERLPTLADQGDLPYISALIKEIYRWHAPLPISIPKSLREDDVYKGYHLPKGATVMENVWAVFRDPVMYPQPHMFNPERFLKDGKLDPSVRDPDDRVFGSSRRICPGRYFANRTVFLRVATVLATFDIEPGVNEWGELPSEVKIHEGIVRHAALFKCLIKPRSEAALKLVRDAHHTVGSH</sequence>
<keyword evidence="2" id="KW-1185">Reference proteome</keyword>
<accession>A0ACB6ZUJ7</accession>
<reference evidence="1" key="1">
    <citation type="submission" date="2019-10" db="EMBL/GenBank/DDBJ databases">
        <authorList>
            <consortium name="DOE Joint Genome Institute"/>
            <person name="Kuo A."/>
            <person name="Miyauchi S."/>
            <person name="Kiss E."/>
            <person name="Drula E."/>
            <person name="Kohler A."/>
            <person name="Sanchez-Garcia M."/>
            <person name="Andreopoulos B."/>
            <person name="Barry K.W."/>
            <person name="Bonito G."/>
            <person name="Buee M."/>
            <person name="Carver A."/>
            <person name="Chen C."/>
            <person name="Cichocki N."/>
            <person name="Clum A."/>
            <person name="Culley D."/>
            <person name="Crous P.W."/>
            <person name="Fauchery L."/>
            <person name="Girlanda M."/>
            <person name="Hayes R."/>
            <person name="Keri Z."/>
            <person name="Labutti K."/>
            <person name="Lipzen A."/>
            <person name="Lombard V."/>
            <person name="Magnuson J."/>
            <person name="Maillard F."/>
            <person name="Morin E."/>
            <person name="Murat C."/>
            <person name="Nolan M."/>
            <person name="Ohm R."/>
            <person name="Pangilinan J."/>
            <person name="Pereira M."/>
            <person name="Perotto S."/>
            <person name="Peter M."/>
            <person name="Riley R."/>
            <person name="Sitrit Y."/>
            <person name="Stielow B."/>
            <person name="Szollosi G."/>
            <person name="Zifcakova L."/>
            <person name="Stursova M."/>
            <person name="Spatafora J.W."/>
            <person name="Tedersoo L."/>
            <person name="Vaario L.-M."/>
            <person name="Yamada A."/>
            <person name="Yan M."/>
            <person name="Wang P."/>
            <person name="Xu J."/>
            <person name="Bruns T."/>
            <person name="Baldrian P."/>
            <person name="Vilgalys R."/>
            <person name="Henrissat B."/>
            <person name="Grigoriev I.V."/>
            <person name="Hibbett D."/>
            <person name="Nagy L.G."/>
            <person name="Martin F.M."/>
        </authorList>
    </citation>
    <scope>NUCLEOTIDE SEQUENCE</scope>
    <source>
        <strain evidence="1">P2</strain>
    </source>
</reference>
<organism evidence="1 2">
    <name type="scientific">Thelephora ganbajun</name>
    <name type="common">Ganba fungus</name>
    <dbReference type="NCBI Taxonomy" id="370292"/>
    <lineage>
        <taxon>Eukaryota</taxon>
        <taxon>Fungi</taxon>
        <taxon>Dikarya</taxon>
        <taxon>Basidiomycota</taxon>
        <taxon>Agaricomycotina</taxon>
        <taxon>Agaricomycetes</taxon>
        <taxon>Thelephorales</taxon>
        <taxon>Thelephoraceae</taxon>
        <taxon>Thelephora</taxon>
    </lineage>
</organism>
<dbReference type="Proteomes" id="UP000886501">
    <property type="component" value="Unassembled WGS sequence"/>
</dbReference>
<evidence type="ECO:0000313" key="2">
    <source>
        <dbReference type="Proteomes" id="UP000886501"/>
    </source>
</evidence>
<evidence type="ECO:0000313" key="1">
    <source>
        <dbReference type="EMBL" id="KAF9653254.1"/>
    </source>
</evidence>
<comment type="caution">
    <text evidence="1">The sequence shown here is derived from an EMBL/GenBank/DDBJ whole genome shotgun (WGS) entry which is preliminary data.</text>
</comment>
<gene>
    <name evidence="1" type="ORF">BDM02DRAFT_3182793</name>
</gene>
<name>A0ACB6ZUJ7_THEGA</name>
<keyword evidence="1" id="KW-0560">Oxidoreductase</keyword>